<keyword evidence="1" id="KW-0732">Signal</keyword>
<evidence type="ECO:0000256" key="1">
    <source>
        <dbReference type="SAM" id="SignalP"/>
    </source>
</evidence>
<protein>
    <recommendedName>
        <fullName evidence="4">DUF3347 domain-containing protein</fullName>
    </recommendedName>
</protein>
<feature type="chain" id="PRO_5046008630" description="DUF3347 domain-containing protein" evidence="1">
    <location>
        <begin position="20"/>
        <end position="117"/>
    </location>
</feature>
<evidence type="ECO:0000313" key="3">
    <source>
        <dbReference type="Proteomes" id="UP001597510"/>
    </source>
</evidence>
<keyword evidence="3" id="KW-1185">Reference proteome</keyword>
<organism evidence="2 3">
    <name type="scientific">Emticicia soli</name>
    <dbReference type="NCBI Taxonomy" id="2027878"/>
    <lineage>
        <taxon>Bacteria</taxon>
        <taxon>Pseudomonadati</taxon>
        <taxon>Bacteroidota</taxon>
        <taxon>Cytophagia</taxon>
        <taxon>Cytophagales</taxon>
        <taxon>Leadbetterellaceae</taxon>
        <taxon>Emticicia</taxon>
    </lineage>
</organism>
<evidence type="ECO:0000313" key="2">
    <source>
        <dbReference type="EMBL" id="MFD2521102.1"/>
    </source>
</evidence>
<feature type="signal peptide" evidence="1">
    <location>
        <begin position="1"/>
        <end position="19"/>
    </location>
</feature>
<reference evidence="3" key="1">
    <citation type="journal article" date="2019" name="Int. J. Syst. Evol. Microbiol.">
        <title>The Global Catalogue of Microorganisms (GCM) 10K type strain sequencing project: providing services to taxonomists for standard genome sequencing and annotation.</title>
        <authorList>
            <consortium name="The Broad Institute Genomics Platform"/>
            <consortium name="The Broad Institute Genome Sequencing Center for Infectious Disease"/>
            <person name="Wu L."/>
            <person name="Ma J."/>
        </authorList>
    </citation>
    <scope>NUCLEOTIDE SEQUENCE [LARGE SCALE GENOMIC DNA]</scope>
    <source>
        <strain evidence="3">KCTC 52344</strain>
    </source>
</reference>
<comment type="caution">
    <text evidence="2">The sequence shown here is derived from an EMBL/GenBank/DDBJ whole genome shotgun (WGS) entry which is preliminary data.</text>
</comment>
<sequence length="117" mass="13111">MKKLLLLFATILISLNSMALSFPHNTYGQKRTLNQVASKSIGVSEIKTLEASLTQTLEAGVEEITNQESFLEMFANYVISLFTEKLLHGKSMAINSFEKVKCEYLAIKQDFDCQLIG</sequence>
<dbReference type="Proteomes" id="UP001597510">
    <property type="component" value="Unassembled WGS sequence"/>
</dbReference>
<proteinExistence type="predicted"/>
<gene>
    <name evidence="2" type="ORF">ACFSR2_09425</name>
</gene>
<dbReference type="EMBL" id="JBHULC010000008">
    <property type="protein sequence ID" value="MFD2521102.1"/>
    <property type="molecule type" value="Genomic_DNA"/>
</dbReference>
<dbReference type="RefSeq" id="WP_340234809.1">
    <property type="nucleotide sequence ID" value="NZ_JBBEWC010000003.1"/>
</dbReference>
<name>A0ABW5J6W7_9BACT</name>
<accession>A0ABW5J6W7</accession>
<evidence type="ECO:0008006" key="4">
    <source>
        <dbReference type="Google" id="ProtNLM"/>
    </source>
</evidence>